<dbReference type="InterPro" id="IPR010435">
    <property type="entry name" value="C5a/SBT2-like_Fn3"/>
</dbReference>
<name>A0A8K0WW19_9HYPO</name>
<accession>A0A8K0WW19</accession>
<gene>
    <name evidence="12" type="ORF">B0I35DRAFT_405352</name>
</gene>
<keyword evidence="13" id="KW-1185">Reference proteome</keyword>
<evidence type="ECO:0000259" key="10">
    <source>
        <dbReference type="Pfam" id="PF00082"/>
    </source>
</evidence>
<sequence length="886" mass="94152">MVRSTLALSLLATASAALGANSPLTENTGPKQVPGAYIVEFEDGISPSQFRTQAEPEYETRMTFDYELFKGASIQLKDTETAEERAAQLASLPAVKNIWPVRMYDRPNPIRGGETGEAGRPLFKRQLGGNETTPYPPHIMTGVDKLHAEGITGKGVTIAVIDTGIDYHHPSLGGCFGEGCLVAYGYDLVGDDYDGTNTYPDDDPDDCSGHGTHVAGIIAAQGENPEGFSGAAPGVTLAAYRVFGCGRGGTSSDILIAAFNMAYEQGADIITGSVLDASGWPQDPWSVAVSRIVEKGVPCTLAAGNYGGVGLFFSSAAADGKGVTAVASFDNPLVISLWLRASYSVDDGESVDVAWGRSWPEGFDNVEREVWASSLDITNPIDACQPLPDDTPDLGDYYVLFRLSRECNIEDQTTNLAAKGARFIVRYNDDDRIYSFSAGYSEGDQNILGAAAIGAKEGEAIVKALEAGSVVKATFAHPNSADKLFFRDWDTVNPGAVSGFTSWGPTYEMDFKPQFGAPGGDVFSTYPVELGMYDVLSGTSMATPFVAAAYALVSEARGGAVLEPAVLESLFASTAKPQLWSGGGSSPFEDWLAPGAQQGAGLIQVYDAAYATARLEPSGLSFNDTVNSGPMNFTIVNEGSEDVVFEISHVPTRTLYTLTEDELTAEVGFPESVPQTAELSFSETKVTVGAGSTVTIEVVATAPEGLNEKRYPYWSGYIAVNGTDSSALSIPYQGISGSLYEANVVPEAWLAVSGRDGQFPAPPNMTFVLPGPGGDQPDVTPAIVFNLAWGTKYTALHLVPASTSPLNSTVTTQWGFESIGKIWEHELVVRAGFTSPWRGGLGDGTYPPAGSYKLAFVVQRMFSDGSREEDWIVRYSVPFSFAYPSA</sequence>
<keyword evidence="3 9" id="KW-0732">Signal</keyword>
<keyword evidence="5 7" id="KW-0720">Serine protease</keyword>
<evidence type="ECO:0000256" key="3">
    <source>
        <dbReference type="ARBA" id="ARBA00022729"/>
    </source>
</evidence>
<dbReference type="InterPro" id="IPR050131">
    <property type="entry name" value="Peptidase_S8_subtilisin-like"/>
</dbReference>
<dbReference type="PANTHER" id="PTHR43806:SF66">
    <property type="entry name" value="SERIN ENDOPEPTIDASE"/>
    <property type="match status" value="1"/>
</dbReference>
<dbReference type="PRINTS" id="PR00723">
    <property type="entry name" value="SUBTILISIN"/>
</dbReference>
<dbReference type="InterPro" id="IPR015500">
    <property type="entry name" value="Peptidase_S8_subtilisin-rel"/>
</dbReference>
<proteinExistence type="inferred from homology"/>
<protein>
    <submittedName>
        <fullName evidence="12">Peptidase S8/S53 domain-containing protein</fullName>
    </submittedName>
</protein>
<comment type="caution">
    <text evidence="12">The sequence shown here is derived from an EMBL/GenBank/DDBJ whole genome shotgun (WGS) entry which is preliminary data.</text>
</comment>
<feature type="active site" description="Charge relay system" evidence="6 7">
    <location>
        <position position="210"/>
    </location>
</feature>
<evidence type="ECO:0000256" key="1">
    <source>
        <dbReference type="ARBA" id="ARBA00011073"/>
    </source>
</evidence>
<dbReference type="InterPro" id="IPR023827">
    <property type="entry name" value="Peptidase_S8_Asp-AS"/>
</dbReference>
<dbReference type="InterPro" id="IPR036852">
    <property type="entry name" value="Peptidase_S8/S53_dom_sf"/>
</dbReference>
<dbReference type="CDD" id="cd07489">
    <property type="entry name" value="Peptidases_S8_5"/>
    <property type="match status" value="1"/>
</dbReference>
<dbReference type="GO" id="GO:0006508">
    <property type="term" value="P:proteolysis"/>
    <property type="evidence" value="ECO:0007669"/>
    <property type="project" value="UniProtKB-KW"/>
</dbReference>
<dbReference type="OrthoDB" id="10256524at2759"/>
<dbReference type="PROSITE" id="PS51892">
    <property type="entry name" value="SUBTILASE"/>
    <property type="match status" value="1"/>
</dbReference>
<dbReference type="InterPro" id="IPR022398">
    <property type="entry name" value="Peptidase_S8_His-AS"/>
</dbReference>
<dbReference type="Pfam" id="PF06280">
    <property type="entry name" value="fn3_5"/>
    <property type="match status" value="1"/>
</dbReference>
<comment type="similarity">
    <text evidence="1 7 8">Belongs to the peptidase S8 family.</text>
</comment>
<evidence type="ECO:0000259" key="11">
    <source>
        <dbReference type="Pfam" id="PF06280"/>
    </source>
</evidence>
<evidence type="ECO:0000256" key="7">
    <source>
        <dbReference type="PROSITE-ProRule" id="PRU01240"/>
    </source>
</evidence>
<feature type="active site" description="Charge relay system" evidence="6 7">
    <location>
        <position position="540"/>
    </location>
</feature>
<dbReference type="Proteomes" id="UP000813444">
    <property type="component" value="Unassembled WGS sequence"/>
</dbReference>
<feature type="domain" description="Peptidase S8/S53" evidence="10">
    <location>
        <begin position="153"/>
        <end position="576"/>
    </location>
</feature>
<organism evidence="12 13">
    <name type="scientific">Stachybotrys elegans</name>
    <dbReference type="NCBI Taxonomy" id="80388"/>
    <lineage>
        <taxon>Eukaryota</taxon>
        <taxon>Fungi</taxon>
        <taxon>Dikarya</taxon>
        <taxon>Ascomycota</taxon>
        <taxon>Pezizomycotina</taxon>
        <taxon>Sordariomycetes</taxon>
        <taxon>Hypocreomycetidae</taxon>
        <taxon>Hypocreales</taxon>
        <taxon>Stachybotryaceae</taxon>
        <taxon>Stachybotrys</taxon>
    </lineage>
</organism>
<evidence type="ECO:0000256" key="4">
    <source>
        <dbReference type="ARBA" id="ARBA00022801"/>
    </source>
</evidence>
<feature type="active site" description="Charge relay system" evidence="6 7">
    <location>
        <position position="162"/>
    </location>
</feature>
<dbReference type="GO" id="GO:0016020">
    <property type="term" value="C:membrane"/>
    <property type="evidence" value="ECO:0007669"/>
    <property type="project" value="InterPro"/>
</dbReference>
<dbReference type="AlphaFoldDB" id="A0A8K0WW19"/>
<dbReference type="GO" id="GO:0004252">
    <property type="term" value="F:serine-type endopeptidase activity"/>
    <property type="evidence" value="ECO:0007669"/>
    <property type="project" value="UniProtKB-UniRule"/>
</dbReference>
<evidence type="ECO:0000256" key="2">
    <source>
        <dbReference type="ARBA" id="ARBA00022670"/>
    </source>
</evidence>
<reference evidence="12" key="1">
    <citation type="journal article" date="2021" name="Nat. Commun.">
        <title>Genetic determinants of endophytism in the Arabidopsis root mycobiome.</title>
        <authorList>
            <person name="Mesny F."/>
            <person name="Miyauchi S."/>
            <person name="Thiergart T."/>
            <person name="Pickel B."/>
            <person name="Atanasova L."/>
            <person name="Karlsson M."/>
            <person name="Huettel B."/>
            <person name="Barry K.W."/>
            <person name="Haridas S."/>
            <person name="Chen C."/>
            <person name="Bauer D."/>
            <person name="Andreopoulos W."/>
            <person name="Pangilinan J."/>
            <person name="LaButti K."/>
            <person name="Riley R."/>
            <person name="Lipzen A."/>
            <person name="Clum A."/>
            <person name="Drula E."/>
            <person name="Henrissat B."/>
            <person name="Kohler A."/>
            <person name="Grigoriev I.V."/>
            <person name="Martin F.M."/>
            <person name="Hacquard S."/>
        </authorList>
    </citation>
    <scope>NUCLEOTIDE SEQUENCE</scope>
    <source>
        <strain evidence="12">MPI-CAGE-CH-0235</strain>
    </source>
</reference>
<feature type="chain" id="PRO_5035473237" evidence="9">
    <location>
        <begin position="20"/>
        <end position="886"/>
    </location>
</feature>
<dbReference type="Pfam" id="PF00082">
    <property type="entry name" value="Peptidase_S8"/>
    <property type="match status" value="1"/>
</dbReference>
<dbReference type="InterPro" id="IPR034187">
    <property type="entry name" value="Peptidases_S8_5"/>
</dbReference>
<dbReference type="PROSITE" id="PS00136">
    <property type="entry name" value="SUBTILASE_ASP"/>
    <property type="match status" value="1"/>
</dbReference>
<keyword evidence="2 7" id="KW-0645">Protease</keyword>
<evidence type="ECO:0000256" key="6">
    <source>
        <dbReference type="PIRSR" id="PIRSR615500-1"/>
    </source>
</evidence>
<dbReference type="InterPro" id="IPR000209">
    <property type="entry name" value="Peptidase_S8/S53_dom"/>
</dbReference>
<dbReference type="SUPFAM" id="SSF52743">
    <property type="entry name" value="Subtilisin-like"/>
    <property type="match status" value="1"/>
</dbReference>
<dbReference type="InterPro" id="IPR023828">
    <property type="entry name" value="Peptidase_S8_Ser-AS"/>
</dbReference>
<dbReference type="Gene3D" id="3.40.50.200">
    <property type="entry name" value="Peptidase S8/S53 domain"/>
    <property type="match status" value="2"/>
</dbReference>
<evidence type="ECO:0000256" key="9">
    <source>
        <dbReference type="SAM" id="SignalP"/>
    </source>
</evidence>
<evidence type="ECO:0000256" key="8">
    <source>
        <dbReference type="RuleBase" id="RU003355"/>
    </source>
</evidence>
<dbReference type="PROSITE" id="PS00137">
    <property type="entry name" value="SUBTILASE_HIS"/>
    <property type="match status" value="1"/>
</dbReference>
<evidence type="ECO:0000313" key="12">
    <source>
        <dbReference type="EMBL" id="KAH7326042.1"/>
    </source>
</evidence>
<evidence type="ECO:0000256" key="5">
    <source>
        <dbReference type="ARBA" id="ARBA00022825"/>
    </source>
</evidence>
<feature type="signal peptide" evidence="9">
    <location>
        <begin position="1"/>
        <end position="19"/>
    </location>
</feature>
<keyword evidence="4 7" id="KW-0378">Hydrolase</keyword>
<dbReference type="PROSITE" id="PS00138">
    <property type="entry name" value="SUBTILASE_SER"/>
    <property type="match status" value="1"/>
</dbReference>
<dbReference type="PANTHER" id="PTHR43806">
    <property type="entry name" value="PEPTIDASE S8"/>
    <property type="match status" value="1"/>
</dbReference>
<feature type="domain" description="C5a peptidase/Subtilisin-like protease SBT2-like Fn3-like" evidence="11">
    <location>
        <begin position="621"/>
        <end position="732"/>
    </location>
</feature>
<evidence type="ECO:0000313" key="13">
    <source>
        <dbReference type="Proteomes" id="UP000813444"/>
    </source>
</evidence>
<dbReference type="EMBL" id="JAGPNK010000002">
    <property type="protein sequence ID" value="KAH7326042.1"/>
    <property type="molecule type" value="Genomic_DNA"/>
</dbReference>